<dbReference type="EMBL" id="LFYR01001587">
    <property type="protein sequence ID" value="KMZ60720.1"/>
    <property type="molecule type" value="Genomic_DNA"/>
</dbReference>
<gene>
    <name evidence="1" type="ORF">ZOSMA_57G00560</name>
</gene>
<protein>
    <submittedName>
        <fullName evidence="1">Uncharacterized protein</fullName>
    </submittedName>
</protein>
<comment type="caution">
    <text evidence="1">The sequence shown here is derived from an EMBL/GenBank/DDBJ whole genome shotgun (WGS) entry which is preliminary data.</text>
</comment>
<dbReference type="AlphaFoldDB" id="A0A0K9NXR3"/>
<dbReference type="Proteomes" id="UP000036987">
    <property type="component" value="Unassembled WGS sequence"/>
</dbReference>
<organism evidence="1 2">
    <name type="scientific">Zostera marina</name>
    <name type="common">Eelgrass</name>
    <dbReference type="NCBI Taxonomy" id="29655"/>
    <lineage>
        <taxon>Eukaryota</taxon>
        <taxon>Viridiplantae</taxon>
        <taxon>Streptophyta</taxon>
        <taxon>Embryophyta</taxon>
        <taxon>Tracheophyta</taxon>
        <taxon>Spermatophyta</taxon>
        <taxon>Magnoliopsida</taxon>
        <taxon>Liliopsida</taxon>
        <taxon>Zosteraceae</taxon>
        <taxon>Zostera</taxon>
    </lineage>
</organism>
<evidence type="ECO:0000313" key="1">
    <source>
        <dbReference type="EMBL" id="KMZ60720.1"/>
    </source>
</evidence>
<sequence length="62" mass="6892">MIEPFYVPVPNLHLKTSSPDAYLSHLEFVQHHSEAPPSSGFQPVANMISEAQTHASFTPPIY</sequence>
<evidence type="ECO:0000313" key="2">
    <source>
        <dbReference type="Proteomes" id="UP000036987"/>
    </source>
</evidence>
<name>A0A0K9NXR3_ZOSMR</name>
<proteinExistence type="predicted"/>
<reference evidence="2" key="1">
    <citation type="journal article" date="2016" name="Nature">
        <title>The genome of the seagrass Zostera marina reveals angiosperm adaptation to the sea.</title>
        <authorList>
            <person name="Olsen J.L."/>
            <person name="Rouze P."/>
            <person name="Verhelst B."/>
            <person name="Lin Y.-C."/>
            <person name="Bayer T."/>
            <person name="Collen J."/>
            <person name="Dattolo E."/>
            <person name="De Paoli E."/>
            <person name="Dittami S."/>
            <person name="Maumus F."/>
            <person name="Michel G."/>
            <person name="Kersting A."/>
            <person name="Lauritano C."/>
            <person name="Lohaus R."/>
            <person name="Toepel M."/>
            <person name="Tonon T."/>
            <person name="Vanneste K."/>
            <person name="Amirebrahimi M."/>
            <person name="Brakel J."/>
            <person name="Bostroem C."/>
            <person name="Chovatia M."/>
            <person name="Grimwood J."/>
            <person name="Jenkins J.W."/>
            <person name="Jueterbock A."/>
            <person name="Mraz A."/>
            <person name="Stam W.T."/>
            <person name="Tice H."/>
            <person name="Bornberg-Bauer E."/>
            <person name="Green P.J."/>
            <person name="Pearson G.A."/>
            <person name="Procaccini G."/>
            <person name="Duarte C.M."/>
            <person name="Schmutz J."/>
            <person name="Reusch T.B.H."/>
            <person name="Van de Peer Y."/>
        </authorList>
    </citation>
    <scope>NUCLEOTIDE SEQUENCE [LARGE SCALE GENOMIC DNA]</scope>
    <source>
        <strain evidence="2">cv. Finnish</strain>
    </source>
</reference>
<accession>A0A0K9NXR3</accession>
<keyword evidence="2" id="KW-1185">Reference proteome</keyword>